<dbReference type="Proteomes" id="UP000192257">
    <property type="component" value="Unassembled WGS sequence"/>
</dbReference>
<dbReference type="OrthoDB" id="1715802at2759"/>
<keyword evidence="2" id="KW-1185">Reference proteome</keyword>
<comment type="caution">
    <text evidence="1">The sequence shown here is derived from an EMBL/GenBank/DDBJ whole genome shotgun (WGS) entry which is preliminary data.</text>
</comment>
<evidence type="ECO:0000313" key="1">
    <source>
        <dbReference type="EMBL" id="ORC82795.1"/>
    </source>
</evidence>
<protein>
    <submittedName>
        <fullName evidence="1">Vacuolar protein sorting-associated protein 13 family protein</fullName>
    </submittedName>
</protein>
<feature type="non-terminal residue" evidence="1">
    <location>
        <position position="169"/>
    </location>
</feature>
<sequence>MAQGLWDGIEGVVSRPLNGARTTGITGFCTGIATGAVGLLTRPVAGVLDGFGNTAEFYSKLLQEPERISNAHEDYLKSERNFTSLASIKSLSETIRGVSPTISEIKINSTAVTPLGSATEFSNTTDTPQKTLDLGKTINSSSSGCEFMSLASYKLLKENTKREGLYGKD</sequence>
<evidence type="ECO:0000313" key="2">
    <source>
        <dbReference type="Proteomes" id="UP000192257"/>
    </source>
</evidence>
<gene>
    <name evidence="1" type="ORF">TM35_000841120</name>
</gene>
<dbReference type="VEuPathDB" id="TriTrypDB:TM35_000841120"/>
<organism evidence="1 2">
    <name type="scientific">Trypanosoma theileri</name>
    <dbReference type="NCBI Taxonomy" id="67003"/>
    <lineage>
        <taxon>Eukaryota</taxon>
        <taxon>Discoba</taxon>
        <taxon>Euglenozoa</taxon>
        <taxon>Kinetoplastea</taxon>
        <taxon>Metakinetoplastina</taxon>
        <taxon>Trypanosomatida</taxon>
        <taxon>Trypanosomatidae</taxon>
        <taxon>Trypanosoma</taxon>
    </lineage>
</organism>
<dbReference type="RefSeq" id="XP_028877293.1">
    <property type="nucleotide sequence ID" value="XM_029031422.1"/>
</dbReference>
<reference evidence="1 2" key="1">
    <citation type="submission" date="2017-03" db="EMBL/GenBank/DDBJ databases">
        <title>An alternative strategy for trypanosome survival in the mammalian bloodstream revealed through genome and transcriptome analysis of the ubiquitous bovine parasite Trypanosoma (Megatrypanum) theileri.</title>
        <authorList>
            <person name="Kelly S."/>
            <person name="Ivens A."/>
            <person name="Mott A."/>
            <person name="O'Neill E."/>
            <person name="Emms D."/>
            <person name="Macleod O."/>
            <person name="Voorheis P."/>
            <person name="Matthews J."/>
            <person name="Matthews K."/>
            <person name="Carrington M."/>
        </authorList>
    </citation>
    <scope>NUCLEOTIDE SEQUENCE [LARGE SCALE GENOMIC DNA]</scope>
    <source>
        <strain evidence="1">Edinburgh</strain>
    </source>
</reference>
<accession>A0A1X0NEY9</accession>
<name>A0A1X0NEY9_9TRYP</name>
<dbReference type="AlphaFoldDB" id="A0A1X0NEY9"/>
<proteinExistence type="predicted"/>
<dbReference type="GeneID" id="39991202"/>
<dbReference type="EMBL" id="NBCO01000084">
    <property type="protein sequence ID" value="ORC82795.1"/>
    <property type="molecule type" value="Genomic_DNA"/>
</dbReference>